<dbReference type="PANTHER" id="PTHR36617:SF15">
    <property type="entry name" value="REVERSE TRANSCRIPTASE ZINC-BINDING DOMAIN-CONTAINING PROTEIN"/>
    <property type="match status" value="1"/>
</dbReference>
<gene>
    <name evidence="2" type="ORF">Tco_0823498</name>
</gene>
<comment type="caution">
    <text evidence="2">The sequence shown here is derived from an EMBL/GenBank/DDBJ whole genome shotgun (WGS) entry which is preliminary data.</text>
</comment>
<accession>A0ABQ5AJV6</accession>
<dbReference type="EMBL" id="BQNB010012341">
    <property type="protein sequence ID" value="GJT02329.1"/>
    <property type="molecule type" value="Genomic_DNA"/>
</dbReference>
<reference evidence="2" key="2">
    <citation type="submission" date="2022-01" db="EMBL/GenBank/DDBJ databases">
        <authorList>
            <person name="Yamashiro T."/>
            <person name="Shiraishi A."/>
            <person name="Satake H."/>
            <person name="Nakayama K."/>
        </authorList>
    </citation>
    <scope>NUCLEOTIDE SEQUENCE</scope>
</reference>
<proteinExistence type="predicted"/>
<dbReference type="Proteomes" id="UP001151760">
    <property type="component" value="Unassembled WGS sequence"/>
</dbReference>
<protein>
    <submittedName>
        <fullName evidence="2">Uncharacterized protein</fullName>
    </submittedName>
</protein>
<evidence type="ECO:0000313" key="2">
    <source>
        <dbReference type="EMBL" id="GJT02329.1"/>
    </source>
</evidence>
<keyword evidence="3" id="KW-1185">Reference proteome</keyword>
<feature type="region of interest" description="Disordered" evidence="1">
    <location>
        <begin position="141"/>
        <end position="173"/>
    </location>
</feature>
<evidence type="ECO:0000256" key="1">
    <source>
        <dbReference type="SAM" id="MobiDB-lite"/>
    </source>
</evidence>
<feature type="compositionally biased region" description="Basic and acidic residues" evidence="1">
    <location>
        <begin position="164"/>
        <end position="173"/>
    </location>
</feature>
<name>A0ABQ5AJV6_9ASTR</name>
<evidence type="ECO:0000313" key="3">
    <source>
        <dbReference type="Proteomes" id="UP001151760"/>
    </source>
</evidence>
<sequence length="618" mass="70243">MSQLGKLLGTMSIRWTVVDIKVDNVERLVGNLCTLWIGRKHLQANVARFDRDSIPSKRVPHKFNHVAPTPTSFVSAVKGVSDRIVWVDIEGVPLQASHATFHKIGYSMGRGHGIREMNHCEREDDESVKNEADINVVDNTVNNEGEKSDSEAVSDTFFGDNGDTQEHDNEVDQTLNDKESRVLKEVEKLILTFNQWANYGLYMDGCTQRYMRRIIDRMEVMEVFRFIVYPFQEDSILIISGYAPQAQRRNASKCQLWDFILLYQSLNRECMVKIVGRFHEAVCLDRHLSDHRPILLWEMLVDFGATPFRLYHSCFSVPRSLIGNIVSRRKIRKAGLGMVERNKSPGPDDFTFEFLPYGVGQLLGQDFCIAVQDDAVLLIQSRLNRVKASVLVKGKSYFEFQFLRGLKQRPIGSFFVHSYYESLHLSLKTVLDMSINLKKVIFSGLGIRGSFVSEAAASLGCFGDENPSLGEVGFWRFLSQEISLWCQLISAIHGSSITDLSTAYPSTWNSIIKEFNYLKVQGVDVFSHCKIRIGNGLHTRFWKDLWIGDCTLSGLFPRLFALDTVKDISVACKLQSPLVSSFRRNVRGGIEEQQLEHLVALLNFVIFVQTRMIVGLVI</sequence>
<reference evidence="2" key="1">
    <citation type="journal article" date="2022" name="Int. J. Mol. Sci.">
        <title>Draft Genome of Tanacetum Coccineum: Genomic Comparison of Closely Related Tanacetum-Family Plants.</title>
        <authorList>
            <person name="Yamashiro T."/>
            <person name="Shiraishi A."/>
            <person name="Nakayama K."/>
            <person name="Satake H."/>
        </authorList>
    </citation>
    <scope>NUCLEOTIDE SEQUENCE</scope>
</reference>
<organism evidence="2 3">
    <name type="scientific">Tanacetum coccineum</name>
    <dbReference type="NCBI Taxonomy" id="301880"/>
    <lineage>
        <taxon>Eukaryota</taxon>
        <taxon>Viridiplantae</taxon>
        <taxon>Streptophyta</taxon>
        <taxon>Embryophyta</taxon>
        <taxon>Tracheophyta</taxon>
        <taxon>Spermatophyta</taxon>
        <taxon>Magnoliopsida</taxon>
        <taxon>eudicotyledons</taxon>
        <taxon>Gunneridae</taxon>
        <taxon>Pentapetalae</taxon>
        <taxon>asterids</taxon>
        <taxon>campanulids</taxon>
        <taxon>Asterales</taxon>
        <taxon>Asteraceae</taxon>
        <taxon>Asteroideae</taxon>
        <taxon>Anthemideae</taxon>
        <taxon>Anthemidinae</taxon>
        <taxon>Tanacetum</taxon>
    </lineage>
</organism>
<dbReference type="PANTHER" id="PTHR36617">
    <property type="entry name" value="PROTEIN, PUTATIVE-RELATED"/>
    <property type="match status" value="1"/>
</dbReference>